<dbReference type="PANTHER" id="PTHR43547:SF2">
    <property type="entry name" value="HYBRID SIGNAL TRANSDUCTION HISTIDINE KINASE C"/>
    <property type="match status" value="1"/>
</dbReference>
<proteinExistence type="predicted"/>
<dbReference type="PANTHER" id="PTHR43547">
    <property type="entry name" value="TWO-COMPONENT HISTIDINE KINASE"/>
    <property type="match status" value="1"/>
</dbReference>
<dbReference type="GO" id="GO:0016020">
    <property type="term" value="C:membrane"/>
    <property type="evidence" value="ECO:0007669"/>
    <property type="project" value="InterPro"/>
</dbReference>
<gene>
    <name evidence="5" type="ORF">ENS31_13755</name>
</gene>
<dbReference type="InterPro" id="IPR003594">
    <property type="entry name" value="HATPase_dom"/>
</dbReference>
<evidence type="ECO:0000256" key="3">
    <source>
        <dbReference type="SAM" id="SignalP"/>
    </source>
</evidence>
<organism evidence="5">
    <name type="scientific">Ignavibacterium album</name>
    <dbReference type="NCBI Taxonomy" id="591197"/>
    <lineage>
        <taxon>Bacteria</taxon>
        <taxon>Pseudomonadati</taxon>
        <taxon>Ignavibacteriota</taxon>
        <taxon>Ignavibacteria</taxon>
        <taxon>Ignavibacteriales</taxon>
        <taxon>Ignavibacteriaceae</taxon>
        <taxon>Ignavibacterium</taxon>
    </lineage>
</organism>
<dbReference type="Pfam" id="PF07495">
    <property type="entry name" value="Y_Y_Y"/>
    <property type="match status" value="1"/>
</dbReference>
<sequence length="1070" mass="121872">MIQKKLNIITRCILLVIATTNFLFARSENQDYKFTQLKIEDGLSQSTVYSIIQDKKGFMWFGTGNGLNRYDGYTFKQYFNNPSDSTSISDDGIATMFEDNDGKIWIGTVGGNINRFDRAKETFTYKNISDLIQKTELPSDYYFDYPISFARNLAQTITAVCEDKNHNLWIGTWGKGIVVIDKNFKSLHHYYSDSTDRNSTLPTNRIMDILCDKEGNIWIATFGGGLLKTSFSNNNYSQNFLRYSGEQKNIFGDDHIIKVFEDRNGNLWIGTYHSGILLLPAEQKNSNPEQIKFVQYKNDNKQNSLSNNTVMYFDEDKDGNIWIGTLGGGLDRFNPKTNLFTNFKSDPLNPSTLADNDILSLCIDNSGIVWVGSHLGKGITKIQKNTTKFNLIGYQPNNSNLLNDGVVWAIHKDKSGLLWIGTYKGGLNCYDPERKRLVFYKNKSNSKLSSNHIRVIVEDDYENLWIGTYDGGLNLYNKKTGEIRVYSHSPADTTSIAGNQIQTILIEGKSYYIGTFGGGMNRAVIEGNPFDQRLKFEKYVNNPNEENSLSDNRVYKIYKDNENLIWICTYGGSIDLFDSKKKTFKHYPNNFAEKENVTARNSMTILRDSYNTMWVGTYGGGLYSFEIESGKFTRYSTREGMTSAVVYGILEDRLKNLWISSDNGIFKYDLINKDFTRFDMKDGLQSLEFSGGAYLYSNDGIMYFGGINGVNYFRPEEIKTNTFIPPVVITSIKILDNFVKGDPSELKLNYNQNTISFEFASLDYSDPKDNLYAYMLEGFDNDWRFTNSSLRIATYTNLSPGEYVFKVRGSNSDGIWNENYASLTVIISPPFWKTYWFIALVTLIAVLILYYVFTIRIRSLLAIEKLKSRLAADLHDNIGAGLTEISILSEVASRKSGQQNFNELKKISESSRQLVDNMSDIVWVVNPEKDSLHDLVVRIKNSYSEILQLLNCELKIQDIQKLKKIKIPIDVKQNLYLILKEAFNNAIKHSKASLILMSFETKDDILKIILRDNGIGMDLNKINFGNGISNMKKRAQAIGWKLEIESAEGNGTSIIFSGKIKSRKISELIK</sequence>
<feature type="chain" id="PRO_5031311886" description="Histidine kinase/HSP90-like ATPase domain-containing protein" evidence="3">
    <location>
        <begin position="26"/>
        <end position="1070"/>
    </location>
</feature>
<feature type="signal peptide" evidence="3">
    <location>
        <begin position="1"/>
        <end position="25"/>
    </location>
</feature>
<dbReference type="Gene3D" id="2.60.40.10">
    <property type="entry name" value="Immunoglobulins"/>
    <property type="match status" value="1"/>
</dbReference>
<evidence type="ECO:0000256" key="2">
    <source>
        <dbReference type="SAM" id="Phobius"/>
    </source>
</evidence>
<name>A0A7V2ZM80_9BACT</name>
<dbReference type="EMBL" id="DSUJ01000011">
    <property type="protein sequence ID" value="HFI92578.1"/>
    <property type="molecule type" value="Genomic_DNA"/>
</dbReference>
<keyword evidence="3" id="KW-0732">Signal</keyword>
<dbReference type="Gene3D" id="1.20.5.1930">
    <property type="match status" value="1"/>
</dbReference>
<dbReference type="SUPFAM" id="SSF55874">
    <property type="entry name" value="ATPase domain of HSP90 chaperone/DNA topoisomerase II/histidine kinase"/>
    <property type="match status" value="1"/>
</dbReference>
<accession>A0A7V2ZM80</accession>
<protein>
    <recommendedName>
        <fullName evidence="4">Histidine kinase/HSP90-like ATPase domain-containing protein</fullName>
    </recommendedName>
</protein>
<dbReference type="GO" id="GO:0046983">
    <property type="term" value="F:protein dimerization activity"/>
    <property type="evidence" value="ECO:0007669"/>
    <property type="project" value="InterPro"/>
</dbReference>
<dbReference type="InterPro" id="IPR015943">
    <property type="entry name" value="WD40/YVTN_repeat-like_dom_sf"/>
</dbReference>
<feature type="transmembrane region" description="Helical" evidence="2">
    <location>
        <begin position="835"/>
        <end position="853"/>
    </location>
</feature>
<evidence type="ECO:0000256" key="1">
    <source>
        <dbReference type="ARBA" id="ARBA00022553"/>
    </source>
</evidence>
<reference evidence="5" key="1">
    <citation type="journal article" date="2020" name="mSystems">
        <title>Genome- and Community-Level Interaction Insights into Carbon Utilization and Element Cycling Functions of Hydrothermarchaeota in Hydrothermal Sediment.</title>
        <authorList>
            <person name="Zhou Z."/>
            <person name="Liu Y."/>
            <person name="Xu W."/>
            <person name="Pan J."/>
            <person name="Luo Z.H."/>
            <person name="Li M."/>
        </authorList>
    </citation>
    <scope>NUCLEOTIDE SEQUENCE [LARGE SCALE GENOMIC DNA]</scope>
    <source>
        <strain evidence="5">SpSt-479</strain>
    </source>
</reference>
<dbReference type="Gene3D" id="2.130.10.10">
    <property type="entry name" value="YVTN repeat-like/Quinoprotein amine dehydrogenase"/>
    <property type="match status" value="5"/>
</dbReference>
<keyword evidence="2" id="KW-0472">Membrane</keyword>
<dbReference type="Pfam" id="PF02518">
    <property type="entry name" value="HATPase_c"/>
    <property type="match status" value="1"/>
</dbReference>
<dbReference type="InterPro" id="IPR036890">
    <property type="entry name" value="HATPase_C_sf"/>
</dbReference>
<dbReference type="AlphaFoldDB" id="A0A7V2ZM80"/>
<keyword evidence="1" id="KW-0597">Phosphoprotein</keyword>
<dbReference type="SUPFAM" id="SSF63829">
    <property type="entry name" value="Calcium-dependent phosphotriesterase"/>
    <property type="match status" value="1"/>
</dbReference>
<feature type="domain" description="Histidine kinase/HSP90-like ATPase" evidence="4">
    <location>
        <begin position="970"/>
        <end position="1062"/>
    </location>
</feature>
<dbReference type="Pfam" id="PF07730">
    <property type="entry name" value="HisKA_3"/>
    <property type="match status" value="1"/>
</dbReference>
<dbReference type="InterPro" id="IPR013783">
    <property type="entry name" value="Ig-like_fold"/>
</dbReference>
<comment type="caution">
    <text evidence="5">The sequence shown here is derived from an EMBL/GenBank/DDBJ whole genome shotgun (WGS) entry which is preliminary data.</text>
</comment>
<dbReference type="GO" id="GO:0000155">
    <property type="term" value="F:phosphorelay sensor kinase activity"/>
    <property type="evidence" value="ECO:0007669"/>
    <property type="project" value="InterPro"/>
</dbReference>
<evidence type="ECO:0000259" key="4">
    <source>
        <dbReference type="SMART" id="SM00387"/>
    </source>
</evidence>
<dbReference type="Gene3D" id="3.30.565.10">
    <property type="entry name" value="Histidine kinase-like ATPase, C-terminal domain"/>
    <property type="match status" value="1"/>
</dbReference>
<dbReference type="InterPro" id="IPR011123">
    <property type="entry name" value="Y_Y_Y"/>
</dbReference>
<keyword evidence="2" id="KW-1133">Transmembrane helix</keyword>
<dbReference type="SMART" id="SM00387">
    <property type="entry name" value="HATPase_c"/>
    <property type="match status" value="1"/>
</dbReference>
<dbReference type="SUPFAM" id="SSF101898">
    <property type="entry name" value="NHL repeat"/>
    <property type="match status" value="1"/>
</dbReference>
<dbReference type="CDD" id="cd16917">
    <property type="entry name" value="HATPase_UhpB-NarQ-NarX-like"/>
    <property type="match status" value="1"/>
</dbReference>
<dbReference type="InterPro" id="IPR011110">
    <property type="entry name" value="Reg_prop"/>
</dbReference>
<evidence type="ECO:0000313" key="5">
    <source>
        <dbReference type="EMBL" id="HFI92578.1"/>
    </source>
</evidence>
<keyword evidence="2" id="KW-0812">Transmembrane</keyword>
<dbReference type="Pfam" id="PF07494">
    <property type="entry name" value="Reg_prop"/>
    <property type="match status" value="10"/>
</dbReference>
<dbReference type="InterPro" id="IPR011712">
    <property type="entry name" value="Sig_transdc_His_kin_sub3_dim/P"/>
</dbReference>